<protein>
    <recommendedName>
        <fullName evidence="11">Kinesin motor domain-containing protein</fullName>
    </recommendedName>
</protein>
<reference evidence="12 13" key="1">
    <citation type="journal article" date="2020" name="Microb. Genom.">
        <title>Genetic diversity of clinical and environmental Mucorales isolates obtained from an investigation of mucormycosis cases among solid organ transplant recipients.</title>
        <authorList>
            <person name="Nguyen M.H."/>
            <person name="Kaul D."/>
            <person name="Muto C."/>
            <person name="Cheng S.J."/>
            <person name="Richter R.A."/>
            <person name="Bruno V.M."/>
            <person name="Liu G."/>
            <person name="Beyhan S."/>
            <person name="Sundermann A.J."/>
            <person name="Mounaud S."/>
            <person name="Pasculle A.W."/>
            <person name="Nierman W.C."/>
            <person name="Driscoll E."/>
            <person name="Cumbie R."/>
            <person name="Clancy C.J."/>
            <person name="Dupont C.L."/>
        </authorList>
    </citation>
    <scope>NUCLEOTIDE SEQUENCE [LARGE SCALE GENOMIC DNA]</scope>
    <source>
        <strain evidence="12 13">GL24</strain>
    </source>
</reference>
<keyword evidence="4 9" id="KW-0547">Nucleotide-binding</keyword>
<organism evidence="12 13">
    <name type="scientific">Rhizopus delemar</name>
    <dbReference type="NCBI Taxonomy" id="936053"/>
    <lineage>
        <taxon>Eukaryota</taxon>
        <taxon>Fungi</taxon>
        <taxon>Fungi incertae sedis</taxon>
        <taxon>Mucoromycota</taxon>
        <taxon>Mucoromycotina</taxon>
        <taxon>Mucoromycetes</taxon>
        <taxon>Mucorales</taxon>
        <taxon>Mucorineae</taxon>
        <taxon>Rhizopodaceae</taxon>
        <taxon>Rhizopus</taxon>
    </lineage>
</organism>
<dbReference type="GO" id="GO:0008017">
    <property type="term" value="F:microtubule binding"/>
    <property type="evidence" value="ECO:0007669"/>
    <property type="project" value="InterPro"/>
</dbReference>
<comment type="subcellular location">
    <subcellularLocation>
        <location evidence="1">Cytoplasm</location>
        <location evidence="1">Cytoskeleton</location>
    </subcellularLocation>
</comment>
<evidence type="ECO:0000256" key="5">
    <source>
        <dbReference type="ARBA" id="ARBA00022840"/>
    </source>
</evidence>
<evidence type="ECO:0000256" key="8">
    <source>
        <dbReference type="ARBA" id="ARBA00023212"/>
    </source>
</evidence>
<keyword evidence="2" id="KW-0963">Cytoplasm</keyword>
<evidence type="ECO:0000259" key="11">
    <source>
        <dbReference type="PROSITE" id="PS50067"/>
    </source>
</evidence>
<evidence type="ECO:0000256" key="10">
    <source>
        <dbReference type="SAM" id="Coils"/>
    </source>
</evidence>
<dbReference type="InterPro" id="IPR059182">
    <property type="entry name" value="Khc_C"/>
</dbReference>
<accession>A0A9P6Z7C9</accession>
<dbReference type="Gene3D" id="3.40.850.10">
    <property type="entry name" value="Kinesin motor domain"/>
    <property type="match status" value="1"/>
</dbReference>
<feature type="coiled-coil region" evidence="10">
    <location>
        <begin position="426"/>
        <end position="474"/>
    </location>
</feature>
<dbReference type="GO" id="GO:0016787">
    <property type="term" value="F:hydrolase activity"/>
    <property type="evidence" value="ECO:0007669"/>
    <property type="project" value="InterPro"/>
</dbReference>
<dbReference type="PANTHER" id="PTHR47969:SF15">
    <property type="entry name" value="CHROMOSOME-ASSOCIATED KINESIN KIF4A-RELATED"/>
    <property type="match status" value="1"/>
</dbReference>
<dbReference type="PRINTS" id="PR00380">
    <property type="entry name" value="KINESINHEAVY"/>
</dbReference>
<dbReference type="SMART" id="SM00129">
    <property type="entry name" value="KISc"/>
    <property type="match status" value="1"/>
</dbReference>
<keyword evidence="13" id="KW-1185">Reference proteome</keyword>
<evidence type="ECO:0000256" key="4">
    <source>
        <dbReference type="ARBA" id="ARBA00022741"/>
    </source>
</evidence>
<evidence type="ECO:0000256" key="7">
    <source>
        <dbReference type="ARBA" id="ARBA00023175"/>
    </source>
</evidence>
<dbReference type="PROSITE" id="PS00411">
    <property type="entry name" value="KINESIN_MOTOR_1"/>
    <property type="match status" value="1"/>
</dbReference>
<evidence type="ECO:0000256" key="9">
    <source>
        <dbReference type="PROSITE-ProRule" id="PRU00283"/>
    </source>
</evidence>
<dbReference type="SUPFAM" id="SSF53474">
    <property type="entry name" value="alpha/beta-Hydrolases"/>
    <property type="match status" value="1"/>
</dbReference>
<evidence type="ECO:0000313" key="12">
    <source>
        <dbReference type="EMBL" id="KAG1571910.1"/>
    </source>
</evidence>
<dbReference type="InterPro" id="IPR029058">
    <property type="entry name" value="AB_hydrolase_fold"/>
</dbReference>
<dbReference type="Pfam" id="PF07859">
    <property type="entry name" value="Abhydrolase_3"/>
    <property type="match status" value="1"/>
</dbReference>
<dbReference type="GO" id="GO:0005874">
    <property type="term" value="C:microtubule"/>
    <property type="evidence" value="ECO:0007669"/>
    <property type="project" value="UniProtKB-KW"/>
</dbReference>
<keyword evidence="3" id="KW-0493">Microtubule</keyword>
<feature type="coiled-coil region" evidence="10">
    <location>
        <begin position="600"/>
        <end position="641"/>
    </location>
</feature>
<dbReference type="EMBL" id="JAANIU010000492">
    <property type="protein sequence ID" value="KAG1571910.1"/>
    <property type="molecule type" value="Genomic_DNA"/>
</dbReference>
<dbReference type="Pfam" id="PF00225">
    <property type="entry name" value="Kinesin"/>
    <property type="match status" value="1"/>
</dbReference>
<evidence type="ECO:0000256" key="1">
    <source>
        <dbReference type="ARBA" id="ARBA00004245"/>
    </source>
</evidence>
<dbReference type="InterPro" id="IPR027640">
    <property type="entry name" value="Kinesin-like_fam"/>
</dbReference>
<dbReference type="GO" id="GO:0005524">
    <property type="term" value="F:ATP binding"/>
    <property type="evidence" value="ECO:0007669"/>
    <property type="project" value="UniProtKB-UniRule"/>
</dbReference>
<dbReference type="CDD" id="cd23649">
    <property type="entry name" value="Khc_CBD_cc"/>
    <property type="match status" value="1"/>
</dbReference>
<dbReference type="PROSITE" id="PS50067">
    <property type="entry name" value="KINESIN_MOTOR_2"/>
    <property type="match status" value="1"/>
</dbReference>
<sequence>MSNNIKVVCRFRPQNALEIREGGVPIIDIDVEGTQIALKGKDFQGSFSFDKVFGMKTPQKDVFEYSIKTIVDDVTAGYNGTVFAYGQTGSGKTFTMMGADIDDENTKGIIPRIVEQIFTSIMAAPSNLEFTVKVSFMEIYMEKVRDLLNPSQDNLPIHEDKTHGVYVKGLLEVYVGSQDDVYEVMRNGSANRVVSATNMNAESSRSHSIVVVTITQKNIDTGAAKSGKLYLVDLAGSEKVGKTGASGQTLEEAKKINKSLTALGMVINALTDGKSSHIPYRDSKLTRILQESLGGNSRTTLIINCSPSSYNEAETLSTLRFGMRAKTIKNKAKVNADLSPTELKALLKKVKTETITFKTYIAALEGEVGIWRSGQVVPEDKWVTMDKVTRGDFNALPPASGFKSPLPSDDFSRPVTPAIVLEKDERDEFLRRENELMDQITEKETELANREKFLESLKEEMNYYKEQEKATAEENQTMTSELSQLRLLLQKVSFESKENAITVDSLREANQELISELEELKKSLVEIKNAQNKASQSNKEKKKAEKVAEIMSGFDVSNEISEKERQIRDAIIRLELDGNDLTVDELVSLKRDLFDSRVLVEQHTKIIDNLIQEKQAIEQKKLEFEAKFANLEREYEEFLDRTIAEEEFQIQKSIDVDETLGTLKAKLEHQFVAKKEIQQREIDRLRLELEHITSEHSKLSMTINELKAANNQLQTLLSEQAQQRPTDISKKEKDLERMRKVMAQQLAEFEMTKKALMRDLQLRCEKVVELELSLDETREQYNNVLKASSNKRQQKNMAFLVRDLEHLCNVQKQLVEQNDTLKKEVALADRKLIAKNERIQNLETLLGDAQEKLLHQNQKFEAQLQAVRERLGQARIQKSNQPALQLLNITKPRSSHKPWIKKVAWNNEWSGCWIGEDVNRLDNEELYKRIQDADIVIFNLIGGGFRVGSCTMYMDTYIEWLKLLKYNFGMEAIIMSVDYRLAPEYNYPAPVEDVVRAYESLTRTLNVNPQKIVAVGDCSGASLILEMLFVTHDPSMFEIVTDKVDKSTEDIAPPLNELPRPAAVVLSSPIVTDETDSASWQANIEYDYVSQYTATVIKKDYFKSSNHDSSQDANQILGIAKLETGFRSFLPEQVLMYVGNKEVLRDDALDLAKKAKDDSVNWETVVEDCVHNWFMIPEVVKDKSVCQRAYTTFAHFCYRAVRHPRYQKSSENLSYISHYINSSLINTNSSLKKPAEGLERVLEVEEQSQQCIRNQSELDSNFLVPRIEKSD</sequence>
<name>A0A9P6Z7C9_9FUNG</name>
<evidence type="ECO:0000313" key="13">
    <source>
        <dbReference type="Proteomes" id="UP000740926"/>
    </source>
</evidence>
<dbReference type="Gene3D" id="3.40.50.1820">
    <property type="entry name" value="alpha/beta hydrolase"/>
    <property type="match status" value="1"/>
</dbReference>
<feature type="binding site" evidence="9">
    <location>
        <begin position="86"/>
        <end position="93"/>
    </location>
    <ligand>
        <name>ATP</name>
        <dbReference type="ChEBI" id="CHEBI:30616"/>
    </ligand>
</feature>
<dbReference type="InterPro" id="IPR001752">
    <property type="entry name" value="Kinesin_motor_dom"/>
</dbReference>
<comment type="similarity">
    <text evidence="9">Belongs to the TRAFAC class myosin-kinesin ATPase superfamily. Kinesin family.</text>
</comment>
<dbReference type="AlphaFoldDB" id="A0A9P6Z7C9"/>
<dbReference type="FunFam" id="3.40.850.10:FF:000031">
    <property type="entry name" value="Kinesin-like protein"/>
    <property type="match status" value="1"/>
</dbReference>
<dbReference type="GO" id="GO:0007052">
    <property type="term" value="P:mitotic spindle organization"/>
    <property type="evidence" value="ECO:0007669"/>
    <property type="project" value="TreeGrafter"/>
</dbReference>
<dbReference type="PANTHER" id="PTHR47969">
    <property type="entry name" value="CHROMOSOME-ASSOCIATED KINESIN KIF4A-RELATED"/>
    <property type="match status" value="1"/>
</dbReference>
<keyword evidence="6 10" id="KW-0175">Coiled coil</keyword>
<keyword evidence="8" id="KW-0206">Cytoskeleton</keyword>
<dbReference type="InterPro" id="IPR019821">
    <property type="entry name" value="Kinesin_motor_CS"/>
</dbReference>
<dbReference type="CDD" id="cd01369">
    <property type="entry name" value="KISc_KHC_KIF5"/>
    <property type="match status" value="1"/>
</dbReference>
<evidence type="ECO:0000256" key="3">
    <source>
        <dbReference type="ARBA" id="ARBA00022701"/>
    </source>
</evidence>
<proteinExistence type="inferred from homology"/>
<keyword evidence="5 9" id="KW-0067">ATP-binding</keyword>
<feature type="domain" description="Kinesin motor" evidence="11">
    <location>
        <begin position="4"/>
        <end position="328"/>
    </location>
</feature>
<dbReference type="SUPFAM" id="SSF52540">
    <property type="entry name" value="P-loop containing nucleoside triphosphate hydrolases"/>
    <property type="match status" value="1"/>
</dbReference>
<feature type="coiled-coil region" evidence="10">
    <location>
        <begin position="675"/>
        <end position="877"/>
    </location>
</feature>
<dbReference type="GO" id="GO:0005875">
    <property type="term" value="C:microtubule associated complex"/>
    <property type="evidence" value="ECO:0007669"/>
    <property type="project" value="TreeGrafter"/>
</dbReference>
<dbReference type="GO" id="GO:0003777">
    <property type="term" value="F:microtubule motor activity"/>
    <property type="evidence" value="ECO:0007669"/>
    <property type="project" value="InterPro"/>
</dbReference>
<dbReference type="InterPro" id="IPR027417">
    <property type="entry name" value="P-loop_NTPase"/>
</dbReference>
<dbReference type="Proteomes" id="UP000740926">
    <property type="component" value="Unassembled WGS sequence"/>
</dbReference>
<comment type="caution">
    <text evidence="12">The sequence shown here is derived from an EMBL/GenBank/DDBJ whole genome shotgun (WGS) entry which is preliminary data.</text>
</comment>
<gene>
    <name evidence="12" type="ORF">G6F50_004201</name>
</gene>
<dbReference type="InterPro" id="IPR013094">
    <property type="entry name" value="AB_hydrolase_3"/>
</dbReference>
<feature type="coiled-coil region" evidence="10">
    <location>
        <begin position="503"/>
        <end position="547"/>
    </location>
</feature>
<dbReference type="GO" id="GO:0007018">
    <property type="term" value="P:microtubule-based movement"/>
    <property type="evidence" value="ECO:0007669"/>
    <property type="project" value="InterPro"/>
</dbReference>
<keyword evidence="7 9" id="KW-0505">Motor protein</keyword>
<dbReference type="GO" id="GO:0051231">
    <property type="term" value="P:spindle elongation"/>
    <property type="evidence" value="ECO:0007669"/>
    <property type="project" value="TreeGrafter"/>
</dbReference>
<dbReference type="InterPro" id="IPR036961">
    <property type="entry name" value="Kinesin_motor_dom_sf"/>
</dbReference>
<evidence type="ECO:0000256" key="2">
    <source>
        <dbReference type="ARBA" id="ARBA00022490"/>
    </source>
</evidence>
<evidence type="ECO:0000256" key="6">
    <source>
        <dbReference type="ARBA" id="ARBA00023054"/>
    </source>
</evidence>